<evidence type="ECO:0000313" key="1">
    <source>
        <dbReference type="EnsemblPlants" id="HORVU.MOREX.r3.6HG0575020.1.CDS1"/>
    </source>
</evidence>
<reference evidence="1" key="2">
    <citation type="submission" date="2020-10" db="EMBL/GenBank/DDBJ databases">
        <authorList>
            <person name="Scholz U."/>
            <person name="Mascher M."/>
            <person name="Fiebig A."/>
        </authorList>
    </citation>
    <scope>NUCLEOTIDE SEQUENCE [LARGE SCALE GENOMIC DNA]</scope>
    <source>
        <strain evidence="1">cv. Morex</strain>
    </source>
</reference>
<evidence type="ECO:0000313" key="2">
    <source>
        <dbReference type="Proteomes" id="UP000011116"/>
    </source>
</evidence>
<keyword evidence="2" id="KW-1185">Reference proteome</keyword>
<reference evidence="2" key="1">
    <citation type="journal article" date="2012" name="Nature">
        <title>A physical, genetic and functional sequence assembly of the barley genome.</title>
        <authorList>
            <consortium name="The International Barley Genome Sequencing Consortium"/>
            <person name="Mayer K.F."/>
            <person name="Waugh R."/>
            <person name="Brown J.W."/>
            <person name="Schulman A."/>
            <person name="Langridge P."/>
            <person name="Platzer M."/>
            <person name="Fincher G.B."/>
            <person name="Muehlbauer G.J."/>
            <person name="Sato K."/>
            <person name="Close T.J."/>
            <person name="Wise R.P."/>
            <person name="Stein N."/>
        </authorList>
    </citation>
    <scope>NUCLEOTIDE SEQUENCE [LARGE SCALE GENOMIC DNA]</scope>
    <source>
        <strain evidence="2">cv. Morex</strain>
    </source>
</reference>
<organism evidence="1 2">
    <name type="scientific">Hordeum vulgare subsp. vulgare</name>
    <name type="common">Domesticated barley</name>
    <dbReference type="NCBI Taxonomy" id="112509"/>
    <lineage>
        <taxon>Eukaryota</taxon>
        <taxon>Viridiplantae</taxon>
        <taxon>Streptophyta</taxon>
        <taxon>Embryophyta</taxon>
        <taxon>Tracheophyta</taxon>
        <taxon>Spermatophyta</taxon>
        <taxon>Magnoliopsida</taxon>
        <taxon>Liliopsida</taxon>
        <taxon>Poales</taxon>
        <taxon>Poaceae</taxon>
        <taxon>BOP clade</taxon>
        <taxon>Pooideae</taxon>
        <taxon>Triticodae</taxon>
        <taxon>Triticeae</taxon>
        <taxon>Hordeinae</taxon>
        <taxon>Hordeum</taxon>
    </lineage>
</organism>
<dbReference type="Proteomes" id="UP000011116">
    <property type="component" value="Chromosome 6H"/>
</dbReference>
<proteinExistence type="predicted"/>
<dbReference type="AlphaFoldDB" id="A0A8I6XTE1"/>
<sequence length="130" mass="14834">MVARTIFTARFKFTEPISTRTGENLLIIHFPNLQHSSLNHLSFGRSVRREDRMHNKKERTVVVPACKQSLLPSSCNAGCSSAQSPYLRCMPIGISHHQDEIIYLGQFPFPLLYQLHILNAKRKGKANSTW</sequence>
<protein>
    <submittedName>
        <fullName evidence="1">Uncharacterized protein</fullName>
    </submittedName>
</protein>
<reference evidence="1" key="3">
    <citation type="submission" date="2022-01" db="UniProtKB">
        <authorList>
            <consortium name="EnsemblPlants"/>
        </authorList>
    </citation>
    <scope>IDENTIFICATION</scope>
    <source>
        <strain evidence="1">subsp. vulgare</strain>
    </source>
</reference>
<dbReference type="Gramene" id="HORVU.MOREX.r2.6HG0476800.1">
    <property type="protein sequence ID" value="HORVU.MOREX.r2.6HG0476800.1.CDS.1"/>
    <property type="gene ID" value="HORVU.MOREX.r2.6HG0476800"/>
</dbReference>
<dbReference type="EnsemblPlants" id="HORVU.MOREX.r3.6HG0575020.1">
    <property type="protein sequence ID" value="HORVU.MOREX.r3.6HG0575020.1.CDS1"/>
    <property type="gene ID" value="HORVU.MOREX.r3.6HG0575020"/>
</dbReference>
<dbReference type="Gramene" id="HORVU.MOREX.r3.6HG0575020.1">
    <property type="protein sequence ID" value="HORVU.MOREX.r3.6HG0575020.1.CDS1"/>
    <property type="gene ID" value="HORVU.MOREX.r3.6HG0575020"/>
</dbReference>
<accession>A0A8I6XTE1</accession>
<name>A0A8I6XTE1_HORVV</name>